<feature type="transmembrane region" description="Helical" evidence="6">
    <location>
        <begin position="20"/>
        <end position="38"/>
    </location>
</feature>
<dbReference type="Gene3D" id="1.20.1280.290">
    <property type="match status" value="2"/>
</dbReference>
<accession>A0A9N8YZ55</accession>
<dbReference type="Pfam" id="PF04193">
    <property type="entry name" value="PQ-loop"/>
    <property type="match status" value="2"/>
</dbReference>
<sequence>MSHLDLNPEDCQTNERSPLELGIDVFITLGLLVSYLPQHYKIIKFKSSEGINPIFLLLGTLSATSSLFNVIILEFKPIQCCSFVSAVECAKNTISVIQLGIQWTMFVLILVLFLIYFPAHRKLAPYNPQIHYGRPPIARSREWKVSITVLYSVIVHFLLVLSVTVYLLVLVGDSSQRETYLWAGFLGVISMMMASVQYLPQIHTTWKMKAVGALSIPMMLMQTPGAFLFAYSLASKEDNNWTTWIVFFVTGCLQGILLIMAICWHFRAKNMGYGPFDVTDAEVLYDSDGRPMRPGRRSSAGERSPLRPDNQPNYAAVINEED</sequence>
<keyword evidence="2 6" id="KW-0812">Transmembrane</keyword>
<evidence type="ECO:0000256" key="6">
    <source>
        <dbReference type="SAM" id="Phobius"/>
    </source>
</evidence>
<dbReference type="InterPro" id="IPR051415">
    <property type="entry name" value="LAAT-1"/>
</dbReference>
<comment type="subcellular location">
    <subcellularLocation>
        <location evidence="1">Membrane</location>
        <topology evidence="1">Multi-pass membrane protein</topology>
    </subcellularLocation>
</comment>
<feature type="transmembrane region" description="Helical" evidence="6">
    <location>
        <begin position="244"/>
        <end position="266"/>
    </location>
</feature>
<proteinExistence type="predicted"/>
<dbReference type="InterPro" id="IPR006603">
    <property type="entry name" value="PQ-loop_rpt"/>
</dbReference>
<dbReference type="PANTHER" id="PTHR16201">
    <property type="entry name" value="SEVEN TRANSMEMBRANE PROTEIN 1-RELATED"/>
    <property type="match status" value="1"/>
</dbReference>
<evidence type="ECO:0000256" key="5">
    <source>
        <dbReference type="SAM" id="MobiDB-lite"/>
    </source>
</evidence>
<dbReference type="PANTHER" id="PTHR16201:SF11">
    <property type="entry name" value="PQ-LOOP REPEAT-CONTAINING PROTEIN"/>
    <property type="match status" value="1"/>
</dbReference>
<reference evidence="7" key="1">
    <citation type="submission" date="2021-06" db="EMBL/GenBank/DDBJ databases">
        <authorList>
            <person name="Kallberg Y."/>
            <person name="Tangrot J."/>
            <person name="Rosling A."/>
        </authorList>
    </citation>
    <scope>NUCLEOTIDE SEQUENCE</scope>
    <source>
        <strain evidence="7">BR232B</strain>
    </source>
</reference>
<dbReference type="GO" id="GO:0016020">
    <property type="term" value="C:membrane"/>
    <property type="evidence" value="ECO:0007669"/>
    <property type="project" value="UniProtKB-SubCell"/>
</dbReference>
<dbReference type="SMART" id="SM00679">
    <property type="entry name" value="CTNS"/>
    <property type="match status" value="2"/>
</dbReference>
<dbReference type="AlphaFoldDB" id="A0A9N8YZ55"/>
<evidence type="ECO:0000313" key="7">
    <source>
        <dbReference type="EMBL" id="CAG8462147.1"/>
    </source>
</evidence>
<keyword evidence="3 6" id="KW-1133">Transmembrane helix</keyword>
<feature type="transmembrane region" description="Helical" evidence="6">
    <location>
        <begin position="93"/>
        <end position="117"/>
    </location>
</feature>
<name>A0A9N8YZ55_9GLOM</name>
<dbReference type="EMBL" id="CAJVPI010000033">
    <property type="protein sequence ID" value="CAG8462147.1"/>
    <property type="molecule type" value="Genomic_DNA"/>
</dbReference>
<evidence type="ECO:0000256" key="4">
    <source>
        <dbReference type="ARBA" id="ARBA00023136"/>
    </source>
</evidence>
<evidence type="ECO:0000256" key="2">
    <source>
        <dbReference type="ARBA" id="ARBA00022692"/>
    </source>
</evidence>
<evidence type="ECO:0000256" key="3">
    <source>
        <dbReference type="ARBA" id="ARBA00022989"/>
    </source>
</evidence>
<evidence type="ECO:0000313" key="8">
    <source>
        <dbReference type="Proteomes" id="UP000789739"/>
    </source>
</evidence>
<keyword evidence="8" id="KW-1185">Reference proteome</keyword>
<evidence type="ECO:0000256" key="1">
    <source>
        <dbReference type="ARBA" id="ARBA00004141"/>
    </source>
</evidence>
<dbReference type="Proteomes" id="UP000789739">
    <property type="component" value="Unassembled WGS sequence"/>
</dbReference>
<protein>
    <submittedName>
        <fullName evidence="7">2248_t:CDS:1</fullName>
    </submittedName>
</protein>
<organism evidence="7 8">
    <name type="scientific">Paraglomus brasilianum</name>
    <dbReference type="NCBI Taxonomy" id="144538"/>
    <lineage>
        <taxon>Eukaryota</taxon>
        <taxon>Fungi</taxon>
        <taxon>Fungi incertae sedis</taxon>
        <taxon>Mucoromycota</taxon>
        <taxon>Glomeromycotina</taxon>
        <taxon>Glomeromycetes</taxon>
        <taxon>Paraglomerales</taxon>
        <taxon>Paraglomeraceae</taxon>
        <taxon>Paraglomus</taxon>
    </lineage>
</organism>
<dbReference type="OrthoDB" id="19344at2759"/>
<keyword evidence="4 6" id="KW-0472">Membrane</keyword>
<feature type="region of interest" description="Disordered" evidence="5">
    <location>
        <begin position="287"/>
        <end position="322"/>
    </location>
</feature>
<comment type="caution">
    <text evidence="7">The sequence shown here is derived from an EMBL/GenBank/DDBJ whole genome shotgun (WGS) entry which is preliminary data.</text>
</comment>
<feature type="transmembrane region" description="Helical" evidence="6">
    <location>
        <begin position="50"/>
        <end position="73"/>
    </location>
</feature>
<gene>
    <name evidence="7" type="ORF">PBRASI_LOCUS643</name>
</gene>
<feature type="transmembrane region" description="Helical" evidence="6">
    <location>
        <begin position="211"/>
        <end position="232"/>
    </location>
</feature>
<feature type="transmembrane region" description="Helical" evidence="6">
    <location>
        <begin position="180"/>
        <end position="199"/>
    </location>
</feature>
<feature type="transmembrane region" description="Helical" evidence="6">
    <location>
        <begin position="149"/>
        <end position="168"/>
    </location>
</feature>